<sequence>MRTEARAALGQYGGEQGWARWEKKQSGREGGSRAGFKEKRAKILPDYRAVSNNATAGGYWASVRRAKHEDLRLSKAEEAEEVERRGGRGGRGCFFFFFYFSPTSLWRYRRVFLLYGGVNVLRGCLLVLGGVRGPCKAERAVSVRCWPKID</sequence>
<accession>F2PN65</accession>
<reference evidence="3" key="1">
    <citation type="journal article" date="2012" name="MBio">
        <title>Comparative genome analysis of Trichophyton rubrum and related dermatophytes reveals candidate genes involved in infection.</title>
        <authorList>
            <person name="Martinez D.A."/>
            <person name="Oliver B.G."/>
            <person name="Graeser Y."/>
            <person name="Goldberg J.M."/>
            <person name="Li W."/>
            <person name="Martinez-Rossi N.M."/>
            <person name="Monod M."/>
            <person name="Shelest E."/>
            <person name="Barton R.C."/>
            <person name="Birch E."/>
            <person name="Brakhage A.A."/>
            <person name="Chen Z."/>
            <person name="Gurr S.J."/>
            <person name="Heiman D."/>
            <person name="Heitman J."/>
            <person name="Kosti I."/>
            <person name="Rossi A."/>
            <person name="Saif S."/>
            <person name="Samalova M."/>
            <person name="Saunders C.W."/>
            <person name="Shea T."/>
            <person name="Summerbell R.C."/>
            <person name="Xu J."/>
            <person name="Young S."/>
            <person name="Zeng Q."/>
            <person name="Birren B.W."/>
            <person name="Cuomo C.A."/>
            <person name="White T.C."/>
        </authorList>
    </citation>
    <scope>NUCLEOTIDE SEQUENCE [LARGE SCALE GENOMIC DNA]</scope>
    <source>
        <strain evidence="3">ATCC MYA-4606 / CBS 127.97</strain>
    </source>
</reference>
<dbReference type="AlphaFoldDB" id="F2PN65"/>
<dbReference type="VEuPathDB" id="FungiDB:TEQG_02366"/>
<dbReference type="Proteomes" id="UP000009169">
    <property type="component" value="Unassembled WGS sequence"/>
</dbReference>
<name>F2PN65_TRIEC</name>
<organism evidence="2 3">
    <name type="scientific">Trichophyton equinum (strain ATCC MYA-4606 / CBS 127.97)</name>
    <name type="common">Horse ringworm fungus</name>
    <dbReference type="NCBI Taxonomy" id="559882"/>
    <lineage>
        <taxon>Eukaryota</taxon>
        <taxon>Fungi</taxon>
        <taxon>Dikarya</taxon>
        <taxon>Ascomycota</taxon>
        <taxon>Pezizomycotina</taxon>
        <taxon>Eurotiomycetes</taxon>
        <taxon>Eurotiomycetidae</taxon>
        <taxon>Onygenales</taxon>
        <taxon>Arthrodermataceae</taxon>
        <taxon>Trichophyton</taxon>
    </lineage>
</organism>
<dbReference type="EMBL" id="DS995726">
    <property type="protein sequence ID" value="EGE03333.1"/>
    <property type="molecule type" value="Genomic_DNA"/>
</dbReference>
<protein>
    <submittedName>
        <fullName evidence="2">Uncharacterized protein</fullName>
    </submittedName>
</protein>
<proteinExistence type="predicted"/>
<gene>
    <name evidence="2" type="ORF">TEQG_02366</name>
</gene>
<evidence type="ECO:0000256" key="1">
    <source>
        <dbReference type="SAM" id="MobiDB-lite"/>
    </source>
</evidence>
<evidence type="ECO:0000313" key="3">
    <source>
        <dbReference type="Proteomes" id="UP000009169"/>
    </source>
</evidence>
<feature type="region of interest" description="Disordered" evidence="1">
    <location>
        <begin position="1"/>
        <end position="35"/>
    </location>
</feature>
<feature type="compositionally biased region" description="Basic and acidic residues" evidence="1">
    <location>
        <begin position="20"/>
        <end position="35"/>
    </location>
</feature>
<evidence type="ECO:0000313" key="2">
    <source>
        <dbReference type="EMBL" id="EGE03333.1"/>
    </source>
</evidence>
<dbReference type="HOGENOM" id="CLU_1741866_0_0_1"/>
<keyword evidence="3" id="KW-1185">Reference proteome</keyword>